<dbReference type="InterPro" id="IPR005149">
    <property type="entry name" value="Tscrpt_reg_PadR_N"/>
</dbReference>
<evidence type="ECO:0000313" key="4">
    <source>
        <dbReference type="Proteomes" id="UP001651050"/>
    </source>
</evidence>
<feature type="domain" description="Transcription regulator PadR N-terminal" evidence="2">
    <location>
        <begin position="83"/>
        <end position="151"/>
    </location>
</feature>
<feature type="compositionally biased region" description="Basic residues" evidence="1">
    <location>
        <begin position="65"/>
        <end position="74"/>
    </location>
</feature>
<dbReference type="InterPro" id="IPR036390">
    <property type="entry name" value="WH_DNA-bd_sf"/>
</dbReference>
<sequence>MHSRRHFPDLPDAFDPRGARRRRGDLPGDPRGDRRRRGEFPGPDGFGPGFGPGPGPGFGPGFGPRGHRGGGRRAGRGEIRAALLLLLAEQPMHGYQVITELAARTDGRWRPSPGAVYPAISQLQDEGLVAVAEDGGRRLASLTDSGRAYVEEHRDELGTPWQKVAEDPRRQGHELHVAMRALGGAVEQVARSGTRAQAEAAAAVLDRARREVYLVLAGEDADAVPGADPSADPSAEPDDLGR</sequence>
<dbReference type="PANTHER" id="PTHR43252:SF2">
    <property type="entry name" value="TRANSCRIPTION REGULATOR, PADR-LIKE FAMILY"/>
    <property type="match status" value="1"/>
</dbReference>
<dbReference type="Proteomes" id="UP001651050">
    <property type="component" value="Unassembled WGS sequence"/>
</dbReference>
<dbReference type="EMBL" id="JALQCY010000003">
    <property type="protein sequence ID" value="MCK9793939.1"/>
    <property type="molecule type" value="Genomic_DNA"/>
</dbReference>
<dbReference type="RefSeq" id="WP_416343799.1">
    <property type="nucleotide sequence ID" value="NZ_JALQCY010000003.1"/>
</dbReference>
<reference evidence="3 4" key="1">
    <citation type="submission" date="2022-02" db="EMBL/GenBank/DDBJ databases">
        <title>The car tank lid bacteriome: a reservoir of bacteria with potential in bioremediation of fuel.</title>
        <authorList>
            <person name="Vidal-Verdu A."/>
            <person name="Gomez-Martinez D."/>
            <person name="Latorre-Perez A."/>
            <person name="Pereto J."/>
            <person name="Porcar M."/>
        </authorList>
    </citation>
    <scope>NUCLEOTIDE SEQUENCE [LARGE SCALE GENOMIC DNA]</scope>
    <source>
        <strain evidence="3 4">4D.3</strain>
    </source>
</reference>
<protein>
    <submittedName>
        <fullName evidence="3">PadR family transcriptional regulator</fullName>
    </submittedName>
</protein>
<keyword evidence="4" id="KW-1185">Reference proteome</keyword>
<proteinExistence type="predicted"/>
<evidence type="ECO:0000313" key="3">
    <source>
        <dbReference type="EMBL" id="MCK9793939.1"/>
    </source>
</evidence>
<comment type="caution">
    <text evidence="3">The sequence shown here is derived from an EMBL/GenBank/DDBJ whole genome shotgun (WGS) entry which is preliminary data.</text>
</comment>
<accession>A0ABT0J357</accession>
<dbReference type="Pfam" id="PF03551">
    <property type="entry name" value="PadR"/>
    <property type="match status" value="1"/>
</dbReference>
<evidence type="ECO:0000256" key="1">
    <source>
        <dbReference type="SAM" id="MobiDB-lite"/>
    </source>
</evidence>
<gene>
    <name evidence="3" type="ORF">M1843_09305</name>
</gene>
<dbReference type="Gene3D" id="1.10.10.10">
    <property type="entry name" value="Winged helix-like DNA-binding domain superfamily/Winged helix DNA-binding domain"/>
    <property type="match status" value="1"/>
</dbReference>
<dbReference type="SUPFAM" id="SSF46785">
    <property type="entry name" value="Winged helix' DNA-binding domain"/>
    <property type="match status" value="1"/>
</dbReference>
<feature type="compositionally biased region" description="Low complexity" evidence="1">
    <location>
        <begin position="223"/>
        <end position="234"/>
    </location>
</feature>
<name>A0ABT0J357_9MICO</name>
<organism evidence="3 4">
    <name type="scientific">Isoptericola peretonis</name>
    <dbReference type="NCBI Taxonomy" id="2918523"/>
    <lineage>
        <taxon>Bacteria</taxon>
        <taxon>Bacillati</taxon>
        <taxon>Actinomycetota</taxon>
        <taxon>Actinomycetes</taxon>
        <taxon>Micrococcales</taxon>
        <taxon>Promicromonosporaceae</taxon>
        <taxon>Isoptericola</taxon>
    </lineage>
</organism>
<evidence type="ECO:0000259" key="2">
    <source>
        <dbReference type="Pfam" id="PF03551"/>
    </source>
</evidence>
<dbReference type="PANTHER" id="PTHR43252">
    <property type="entry name" value="TRANSCRIPTIONAL REGULATOR YQJI"/>
    <property type="match status" value="1"/>
</dbReference>
<feature type="region of interest" description="Disordered" evidence="1">
    <location>
        <begin position="219"/>
        <end position="242"/>
    </location>
</feature>
<dbReference type="InterPro" id="IPR036388">
    <property type="entry name" value="WH-like_DNA-bd_sf"/>
</dbReference>
<feature type="region of interest" description="Disordered" evidence="1">
    <location>
        <begin position="1"/>
        <end position="74"/>
    </location>
</feature>
<feature type="compositionally biased region" description="Basic and acidic residues" evidence="1">
    <location>
        <begin position="1"/>
        <end position="39"/>
    </location>
</feature>